<sequence length="538" mass="61920">MSKRLPIQFNDEQLELGSSRLADLYHKLTVELFEQMVDRLLERGTTSLTDNPYIWQLEKLNQMHALNEHNLKVISKYTDITEEQLRNVIEGEGLKIYTDTKSQLLEDLNKDPHFDTSHVQKQLEAYMEQASGDINNLINTTLPNVVNEVYRNITKETVAKVATGIATPDKAIAETVMKWQEVGFRGFKDRGGKNWRIDNYARTVVKTTTRRVYRQMRTQPADELGIDTFYYSKKATAREACAPLQHHIVTYGEARVEGGYSVLSLADHGYGTPGGCLGINCGHYLTPFVIGINDIPDLGDDVKNITPENAIRNANAQAKQRALERSIRDSKEKLHIANKLGDKDLIDKYKSKIRTQQGAMRDFLKDKPFLHRDYAREKHHKGPYTDAKKEVKVRKELEKLDKHRAEQKEMRERFTNAAKNGIIKAEINEQKQANHIKGTNEWHRRLETELANGNRVEPSYLTISMDEAAELIKRYSGTGKFLYKEDPDYIPKKEIIKHSHKIGMYIDQRTGEMFETDSFRIHYRKTGAHIVPTYGGKR</sequence>
<evidence type="ECO:0000313" key="3">
    <source>
        <dbReference type="EMBL" id="XCI67295.1"/>
    </source>
</evidence>
<evidence type="ECO:0000259" key="2">
    <source>
        <dbReference type="Pfam" id="PF15542"/>
    </source>
</evidence>
<evidence type="ECO:0000256" key="1">
    <source>
        <dbReference type="SAM" id="Coils"/>
    </source>
</evidence>
<dbReference type="InterPro" id="IPR009319">
    <property type="entry name" value="Phage_A118_VSP1"/>
</dbReference>
<feature type="coiled-coil region" evidence="1">
    <location>
        <begin position="393"/>
        <end position="420"/>
    </location>
</feature>
<protein>
    <submittedName>
        <fullName evidence="3">Minor head protein</fullName>
    </submittedName>
</protein>
<dbReference type="EMBL" id="PP870178">
    <property type="protein sequence ID" value="XCI67295.1"/>
    <property type="molecule type" value="Genomic_DNA"/>
</dbReference>
<accession>A0AAU8HXM5</accession>
<dbReference type="GO" id="GO:0005198">
    <property type="term" value="F:structural molecule activity"/>
    <property type="evidence" value="ECO:0007669"/>
    <property type="project" value="InterPro"/>
</dbReference>
<dbReference type="Pfam" id="PF06152">
    <property type="entry name" value="Phage_min_cap2"/>
    <property type="match status" value="1"/>
</dbReference>
<keyword evidence="1" id="KW-0175">Coiled coil</keyword>
<name>A0AAU8HXM5_9CAUD</name>
<dbReference type="InterPro" id="IPR029100">
    <property type="entry name" value="Ntox50"/>
</dbReference>
<proteinExistence type="predicted"/>
<feature type="domain" description="Bacterial toxin 50" evidence="2">
    <location>
        <begin position="427"/>
        <end position="532"/>
    </location>
</feature>
<reference evidence="3" key="1">
    <citation type="journal article" date="2024" name="bioRxiv">
        <title>The salivary virome during childhood dental caries.</title>
        <authorList>
            <person name="Tang J."/>
            <person name="Baker J.L."/>
        </authorList>
    </citation>
    <scope>NUCLEOTIDE SEQUENCE</scope>
    <source>
        <strain evidence="3">38_unbinned_79</strain>
    </source>
</reference>
<organism evidence="3">
    <name type="scientific">Jarrellvirus sp</name>
    <dbReference type="NCBI Taxonomy" id="2960496"/>
    <lineage>
        <taxon>Viruses</taxon>
        <taxon>Duplodnaviria</taxon>
        <taxon>Heunggongvirae</taxon>
        <taxon>Uroviricota</taxon>
        <taxon>Caudoviricetes</taxon>
        <taxon>Jarrellvirus</taxon>
    </lineage>
</organism>
<dbReference type="Pfam" id="PF15542">
    <property type="entry name" value="Ntox50"/>
    <property type="match status" value="1"/>
</dbReference>